<dbReference type="InterPro" id="IPR011990">
    <property type="entry name" value="TPR-like_helical_dom_sf"/>
</dbReference>
<protein>
    <submittedName>
        <fullName evidence="1">Uncharacterized protein</fullName>
    </submittedName>
</protein>
<reference evidence="1 2" key="1">
    <citation type="submission" date="2016-11" db="EMBL/GenBank/DDBJ databases">
        <title>The macronuclear genome of Stentor coeruleus: a giant cell with tiny introns.</title>
        <authorList>
            <person name="Slabodnick M."/>
            <person name="Ruby J.G."/>
            <person name="Reiff S.B."/>
            <person name="Swart E.C."/>
            <person name="Gosai S."/>
            <person name="Prabakaran S."/>
            <person name="Witkowska E."/>
            <person name="Larue G.E."/>
            <person name="Fisher S."/>
            <person name="Freeman R.M."/>
            <person name="Gunawardena J."/>
            <person name="Chu W."/>
            <person name="Stover N.A."/>
            <person name="Gregory B.D."/>
            <person name="Nowacki M."/>
            <person name="Derisi J."/>
            <person name="Roy S.W."/>
            <person name="Marshall W.F."/>
            <person name="Sood P."/>
        </authorList>
    </citation>
    <scope>NUCLEOTIDE SEQUENCE [LARGE SCALE GENOMIC DNA]</scope>
    <source>
        <strain evidence="1">WM001</strain>
    </source>
</reference>
<gene>
    <name evidence="1" type="ORF">SteCoe_13026</name>
</gene>
<evidence type="ECO:0000313" key="2">
    <source>
        <dbReference type="Proteomes" id="UP000187209"/>
    </source>
</evidence>
<comment type="caution">
    <text evidence="1">The sequence shown here is derived from an EMBL/GenBank/DDBJ whole genome shotgun (WGS) entry which is preliminary data.</text>
</comment>
<keyword evidence="2" id="KW-1185">Reference proteome</keyword>
<dbReference type="Gene3D" id="1.25.40.10">
    <property type="entry name" value="Tetratricopeptide repeat domain"/>
    <property type="match status" value="1"/>
</dbReference>
<proteinExistence type="predicted"/>
<dbReference type="EMBL" id="MPUH01000231">
    <property type="protein sequence ID" value="OMJ85612.1"/>
    <property type="molecule type" value="Genomic_DNA"/>
</dbReference>
<accession>A0A1R2C9C5</accession>
<evidence type="ECO:0000313" key="1">
    <source>
        <dbReference type="EMBL" id="OMJ85612.1"/>
    </source>
</evidence>
<name>A0A1R2C9C5_9CILI</name>
<dbReference type="AlphaFoldDB" id="A0A1R2C9C5"/>
<sequence>MAQVDAATKDLVLNCIKESKKLEKANKLSEALSVLDRISNFHDSRTVSVSMSITKQIASLCNQIVIQKPSKVSYLKRAEQVLTSWIHLANSLKISLHEKIFRLILLTYNNWATIYQSNANYHLALSYLMKGFQIIDEKEIIEADSFQYVAKTKLNVSALYSELHRYQDAIKFAEDSLATLQAELRLRFSAKNFKNMEGKEKKHAEDMITTYVIAFYNIGVAEEHLGHRDQMCEAFKNAVNIGTNFLDLANEALNTARKALAECSGPQNNFTLLTSRRSIKILPDMLSDRFAKQRPISASSHLPISERKFLRPKDLISKNKDLSMPGRYYSEAKLKKIQQRIEDAAKLNFISADEYFYKEISRTMNIASDIKFLKPMKKKRHKKIWELQIEDKRKISSLRLKKQHRWEKESLNTSRIQRIIDKLKEEDEDTFKKQEVKIKSKMKTKVYKQLLRSISSRKNSVYPPQRLSFKPPIKEIVRKDGNDVQTPTNEIENNIKNNEEKRALNVQMTKDEIENMMEKINEDMRHIDIAKGVSKEPHPDDFGARRLDGQCVLARSTLKGLSAGKSDFKFLKSAIGSSIRNTSKKTTSPKILLRSNTLVNFQV</sequence>
<organism evidence="1 2">
    <name type="scientific">Stentor coeruleus</name>
    <dbReference type="NCBI Taxonomy" id="5963"/>
    <lineage>
        <taxon>Eukaryota</taxon>
        <taxon>Sar</taxon>
        <taxon>Alveolata</taxon>
        <taxon>Ciliophora</taxon>
        <taxon>Postciliodesmatophora</taxon>
        <taxon>Heterotrichea</taxon>
        <taxon>Heterotrichida</taxon>
        <taxon>Stentoridae</taxon>
        <taxon>Stentor</taxon>
    </lineage>
</organism>
<dbReference type="OrthoDB" id="303138at2759"/>
<dbReference type="Proteomes" id="UP000187209">
    <property type="component" value="Unassembled WGS sequence"/>
</dbReference>
<dbReference type="SUPFAM" id="SSF48452">
    <property type="entry name" value="TPR-like"/>
    <property type="match status" value="1"/>
</dbReference>